<keyword evidence="5 9" id="KW-0378">Hydrolase</keyword>
<keyword evidence="2 9" id="KW-0540">Nuclease</keyword>
<evidence type="ECO:0000256" key="5">
    <source>
        <dbReference type="ARBA" id="ARBA00022801"/>
    </source>
</evidence>
<dbReference type="GO" id="GO:0004521">
    <property type="term" value="F:RNA endonuclease activity"/>
    <property type="evidence" value="ECO:0007669"/>
    <property type="project" value="UniProtKB-UniRule"/>
</dbReference>
<feature type="domain" description="Metallo-beta-lactamase" evidence="11">
    <location>
        <begin position="126"/>
        <end position="322"/>
    </location>
</feature>
<dbReference type="Gene3D" id="3.10.20.580">
    <property type="match status" value="1"/>
</dbReference>
<evidence type="ECO:0000256" key="6">
    <source>
        <dbReference type="ARBA" id="ARBA00022833"/>
    </source>
</evidence>
<dbReference type="InterPro" id="IPR011108">
    <property type="entry name" value="RMMBL"/>
</dbReference>
<evidence type="ECO:0000256" key="10">
    <source>
        <dbReference type="SAM" id="MobiDB-lite"/>
    </source>
</evidence>
<dbReference type="InterPro" id="IPR001279">
    <property type="entry name" value="Metallo-B-lactamas"/>
</dbReference>
<keyword evidence="7 9" id="KW-0269">Exonuclease</keyword>
<accession>A0A3S4W4K3</accession>
<protein>
    <recommendedName>
        <fullName evidence="9">Ribonuclease J</fullName>
        <shortName evidence="9">RNase J</shortName>
        <ecNumber evidence="9">3.1.-.-</ecNumber>
    </recommendedName>
</protein>
<dbReference type="NCBIfam" id="TIGR00649">
    <property type="entry name" value="MG423"/>
    <property type="match status" value="1"/>
</dbReference>
<evidence type="ECO:0000313" key="13">
    <source>
        <dbReference type="Proteomes" id="UP000275504"/>
    </source>
</evidence>
<keyword evidence="9" id="KW-0698">rRNA processing</keyword>
<dbReference type="InterPro" id="IPR042173">
    <property type="entry name" value="RNase_J_2"/>
</dbReference>
<dbReference type="Gene3D" id="3.60.15.10">
    <property type="entry name" value="Ribonuclease Z/Hydroxyacylglutathione hydrolase-like"/>
    <property type="match status" value="1"/>
</dbReference>
<name>A0A3S4W4K3_CAMJU</name>
<evidence type="ECO:0000256" key="1">
    <source>
        <dbReference type="ARBA" id="ARBA00022490"/>
    </source>
</evidence>
<dbReference type="InterPro" id="IPR004613">
    <property type="entry name" value="RNase_J"/>
</dbReference>
<keyword evidence="8 9" id="KW-0694">RNA-binding</keyword>
<comment type="similarity">
    <text evidence="9">Belongs to the metallo-beta-lactamase superfamily. RNA-metabolizing metallo-beta-lactamase-like family. Bacterial RNase J subfamily.</text>
</comment>
<gene>
    <name evidence="9" type="primary">rnj</name>
    <name evidence="12" type="ORF">NCTC11951_01619</name>
</gene>
<evidence type="ECO:0000256" key="7">
    <source>
        <dbReference type="ARBA" id="ARBA00022839"/>
    </source>
</evidence>
<dbReference type="GO" id="GO:0005737">
    <property type="term" value="C:cytoplasm"/>
    <property type="evidence" value="ECO:0007669"/>
    <property type="project" value="UniProtKB-SubCell"/>
</dbReference>
<dbReference type="PANTHER" id="PTHR43694:SF1">
    <property type="entry name" value="RIBONUCLEASE J"/>
    <property type="match status" value="1"/>
</dbReference>
<sequence length="662" mass="75513">MDENKEINKNEQNPNSNSKNNKRYKYKNRRKKLADSLQNENDTPKIDQNSNKENSENSENKTEKKKKKNRNLPSKLTGNEDWQIALAECIEANRVSHENRLHPLKYNNSSEHKIRITPLGGLGEIGGNISVFETNKDAIIIDIGMSFPDGTMHGVDIIIPDFDYVRKIKDKIRGIVITHAHEDHIGAVPYFFKEFQFPIYATPLALGMISNKFEEHGLKAERKWFRPVEKRRVYEIGEFDIEWIHITHSIIDASALAIKTKAGTIIHTGDFKIDQTPIDGYPTDLGRLAHYGEEGVLCLLSDSTNSYKEGYTKSESSVGPTFDQIFSRTKGRVIMSTFSSNIHRVYQAITYGLKYGRKVCVIGRSMERNLYTTMELGYIKLDRKIFIDADEVSKYKDNEVLIITTGSQGETMSALYRMATDEHKFIKIKPTDQVIISAKAIPGNEASVSAVLDYLLKAGAKVAYQEFSEIHVSGHASIEEQKLMLTLTKPKFFLPVHGEYNHITKHKETAMKCGIPERNIYLMSDGDQVELCQKYVKRIKTVKTGKVFVDNQINKQIADDVVIDRQKLADSGIVVIIAQIDKATKTLINKPRVFSYGLVADKHDHAFSKDMAEVLGQFFINIKDEVLNDPRFLENQIRQVLRKHIFRKIKKYPTIVPTIFVM</sequence>
<evidence type="ECO:0000256" key="2">
    <source>
        <dbReference type="ARBA" id="ARBA00022722"/>
    </source>
</evidence>
<evidence type="ECO:0000256" key="3">
    <source>
        <dbReference type="ARBA" id="ARBA00022723"/>
    </source>
</evidence>
<evidence type="ECO:0000256" key="9">
    <source>
        <dbReference type="HAMAP-Rule" id="MF_01491"/>
    </source>
</evidence>
<dbReference type="InterPro" id="IPR001587">
    <property type="entry name" value="RNase_J_CS"/>
</dbReference>
<dbReference type="InterPro" id="IPR041636">
    <property type="entry name" value="RNase_J_C"/>
</dbReference>
<dbReference type="AlphaFoldDB" id="A0A3S4W4K3"/>
<keyword evidence="6" id="KW-0862">Zinc</keyword>
<dbReference type="Proteomes" id="UP000275504">
    <property type="component" value="Chromosome"/>
</dbReference>
<dbReference type="SUPFAM" id="SSF56281">
    <property type="entry name" value="Metallo-hydrolase/oxidoreductase"/>
    <property type="match status" value="1"/>
</dbReference>
<reference evidence="12 13" key="1">
    <citation type="submission" date="2018-12" db="EMBL/GenBank/DDBJ databases">
        <authorList>
            <consortium name="Pathogen Informatics"/>
        </authorList>
    </citation>
    <scope>NUCLEOTIDE SEQUENCE [LARGE SCALE GENOMIC DNA]</scope>
    <source>
        <strain evidence="12 13">NCTC11951</strain>
    </source>
</reference>
<dbReference type="EC" id="3.1.-.-" evidence="9"/>
<comment type="function">
    <text evidence="9">An RNase that has 5'-3' exonuclease and possibly endonuclease activity. Involved in maturation of rRNA and in some organisms also mRNA maturation and/or decay.</text>
</comment>
<dbReference type="Pfam" id="PF22505">
    <property type="entry name" value="RNase_J_b_CASP"/>
    <property type="match status" value="1"/>
</dbReference>
<comment type="subunit">
    <text evidence="9">Homodimer, may be a subunit of the RNA degradosome.</text>
</comment>
<organism evidence="12 13">
    <name type="scientific">Campylobacter jejuni subsp. doylei</name>
    <dbReference type="NCBI Taxonomy" id="32021"/>
    <lineage>
        <taxon>Bacteria</taxon>
        <taxon>Pseudomonadati</taxon>
        <taxon>Campylobacterota</taxon>
        <taxon>Epsilonproteobacteria</taxon>
        <taxon>Campylobacterales</taxon>
        <taxon>Campylobacteraceae</taxon>
        <taxon>Campylobacter</taxon>
    </lineage>
</organism>
<dbReference type="GO" id="GO:0003723">
    <property type="term" value="F:RNA binding"/>
    <property type="evidence" value="ECO:0007669"/>
    <property type="project" value="UniProtKB-UniRule"/>
</dbReference>
<dbReference type="Pfam" id="PF17770">
    <property type="entry name" value="RNase_J_C"/>
    <property type="match status" value="1"/>
</dbReference>
<proteinExistence type="inferred from homology"/>
<dbReference type="GO" id="GO:0006364">
    <property type="term" value="P:rRNA processing"/>
    <property type="evidence" value="ECO:0007669"/>
    <property type="project" value="UniProtKB-UniRule"/>
</dbReference>
<dbReference type="PANTHER" id="PTHR43694">
    <property type="entry name" value="RIBONUCLEASE J"/>
    <property type="match status" value="1"/>
</dbReference>
<feature type="region of interest" description="Disordered" evidence="10">
    <location>
        <begin position="1"/>
        <end position="76"/>
    </location>
</feature>
<dbReference type="GO" id="GO:0008270">
    <property type="term" value="F:zinc ion binding"/>
    <property type="evidence" value="ECO:0007669"/>
    <property type="project" value="InterPro"/>
</dbReference>
<evidence type="ECO:0000259" key="11">
    <source>
        <dbReference type="SMART" id="SM00849"/>
    </source>
</evidence>
<feature type="compositionally biased region" description="Low complexity" evidence="10">
    <location>
        <begin position="10"/>
        <end position="19"/>
    </location>
</feature>
<dbReference type="InterPro" id="IPR030854">
    <property type="entry name" value="RNase_J_bac"/>
</dbReference>
<evidence type="ECO:0000313" key="12">
    <source>
        <dbReference type="EMBL" id="VEG62479.1"/>
    </source>
</evidence>
<keyword evidence="4 9" id="KW-0255">Endonuclease</keyword>
<dbReference type="Gene3D" id="3.40.50.10710">
    <property type="entry name" value="Metallo-hydrolase/oxidoreductase"/>
    <property type="match status" value="1"/>
</dbReference>
<feature type="compositionally biased region" description="Basic and acidic residues" evidence="10">
    <location>
        <begin position="53"/>
        <end position="62"/>
    </location>
</feature>
<dbReference type="HAMAP" id="MF_01491">
    <property type="entry name" value="RNase_J_bact"/>
    <property type="match status" value="1"/>
</dbReference>
<dbReference type="GO" id="GO:0004534">
    <property type="term" value="F:5'-3' RNA exonuclease activity"/>
    <property type="evidence" value="ECO:0007669"/>
    <property type="project" value="UniProtKB-UniRule"/>
</dbReference>
<keyword evidence="1 9" id="KW-0963">Cytoplasm</keyword>
<dbReference type="PROSITE" id="PS01292">
    <property type="entry name" value="UPF0036"/>
    <property type="match status" value="1"/>
</dbReference>
<dbReference type="CDD" id="cd07714">
    <property type="entry name" value="RNaseJ_MBL-fold"/>
    <property type="match status" value="1"/>
</dbReference>
<dbReference type="InterPro" id="IPR036866">
    <property type="entry name" value="RibonucZ/Hydroxyglut_hydro"/>
</dbReference>
<evidence type="ECO:0000256" key="4">
    <source>
        <dbReference type="ARBA" id="ARBA00022759"/>
    </source>
</evidence>
<feature type="compositionally biased region" description="Basic residues" evidence="10">
    <location>
        <begin position="20"/>
        <end position="32"/>
    </location>
</feature>
<evidence type="ECO:0000256" key="8">
    <source>
        <dbReference type="ARBA" id="ARBA00022884"/>
    </source>
</evidence>
<keyword evidence="3" id="KW-0479">Metal-binding</keyword>
<dbReference type="Pfam" id="PF07521">
    <property type="entry name" value="RMMBL"/>
    <property type="match status" value="1"/>
</dbReference>
<dbReference type="SMART" id="SM00849">
    <property type="entry name" value="Lactamase_B"/>
    <property type="match status" value="1"/>
</dbReference>
<dbReference type="EMBL" id="LR134359">
    <property type="protein sequence ID" value="VEG62479.1"/>
    <property type="molecule type" value="Genomic_DNA"/>
</dbReference>
<comment type="subcellular location">
    <subcellularLocation>
        <location evidence="9">Cytoplasm</location>
    </subcellularLocation>
</comment>
<feature type="binding site" evidence="9">
    <location>
        <begin position="471"/>
        <end position="475"/>
    </location>
    <ligand>
        <name>substrate</name>
    </ligand>
</feature>
<dbReference type="Pfam" id="PF00753">
    <property type="entry name" value="Lactamase_B"/>
    <property type="match status" value="1"/>
</dbReference>
<dbReference type="InterPro" id="IPR055132">
    <property type="entry name" value="RNase_J_b_CASP"/>
</dbReference>